<comment type="caution">
    <text evidence="1">The sequence shown here is derived from an EMBL/GenBank/DDBJ whole genome shotgun (WGS) entry which is preliminary data.</text>
</comment>
<name>A0ABV6XCM6_9ACTN</name>
<proteinExistence type="predicted"/>
<sequence length="291" mass="31812">MLLRSDSPVQDVRARLLRTAYLNAFWPIKSMALATDMALAALDAADPGAAAALVQDLAGHSVAHDQLILQRARTAGVPDLDTWEQRAVQLQDFTRFPYDIEGRDADSEAQRLWAGLREYLPQVAAALALYLQRLPEGWMLDLFGAPTVEQIRHSGPVGESYRLPEVAPYEHGEDCPACGDVQDVCRVHAGFEFGIAYARTLLATAAADPTALDALLARGKELQQTPPTGDQAAPADPAAGLLALLGGDYQAWEQLEERHHELEARRTRADYYRTQGNSALADKILEGTEWA</sequence>
<evidence type="ECO:0000313" key="1">
    <source>
        <dbReference type="EMBL" id="MFC1436015.1"/>
    </source>
</evidence>
<dbReference type="Proteomes" id="UP001592530">
    <property type="component" value="Unassembled WGS sequence"/>
</dbReference>
<dbReference type="EMBL" id="JBHEZY010000024">
    <property type="protein sequence ID" value="MFC1436015.1"/>
    <property type="molecule type" value="Genomic_DNA"/>
</dbReference>
<reference evidence="1 2" key="1">
    <citation type="submission" date="2024-09" db="EMBL/GenBank/DDBJ databases">
        <authorList>
            <person name="Lee S.D."/>
        </authorList>
    </citation>
    <scope>NUCLEOTIDE SEQUENCE [LARGE SCALE GENOMIC DNA]</scope>
    <source>
        <strain evidence="1 2">N1-3</strain>
    </source>
</reference>
<accession>A0ABV6XCM6</accession>
<dbReference type="RefSeq" id="WP_380559416.1">
    <property type="nucleotide sequence ID" value="NZ_JBHEZY010000024.1"/>
</dbReference>
<evidence type="ECO:0000313" key="2">
    <source>
        <dbReference type="Proteomes" id="UP001592530"/>
    </source>
</evidence>
<organism evidence="1 2">
    <name type="scientific">Streptacidiphilus alkalitolerans</name>
    <dbReference type="NCBI Taxonomy" id="3342712"/>
    <lineage>
        <taxon>Bacteria</taxon>
        <taxon>Bacillati</taxon>
        <taxon>Actinomycetota</taxon>
        <taxon>Actinomycetes</taxon>
        <taxon>Kitasatosporales</taxon>
        <taxon>Streptomycetaceae</taxon>
        <taxon>Streptacidiphilus</taxon>
    </lineage>
</organism>
<gene>
    <name evidence="1" type="ORF">ACEZDB_35820</name>
</gene>
<protein>
    <submittedName>
        <fullName evidence="1">Uncharacterized protein</fullName>
    </submittedName>
</protein>